<name>A0ABR9QDG1_9BACI</name>
<keyword evidence="3" id="KW-1185">Reference proteome</keyword>
<dbReference type="Pfam" id="PF00485">
    <property type="entry name" value="PRK"/>
    <property type="match status" value="1"/>
</dbReference>
<proteinExistence type="predicted"/>
<feature type="domain" description="Phosphoribulokinase/uridine kinase" evidence="1">
    <location>
        <begin position="20"/>
        <end position="202"/>
    </location>
</feature>
<dbReference type="Gene3D" id="3.40.50.300">
    <property type="entry name" value="P-loop containing nucleotide triphosphate hydrolases"/>
    <property type="match status" value="1"/>
</dbReference>
<reference evidence="2 3" key="1">
    <citation type="submission" date="2020-10" db="EMBL/GenBank/DDBJ databases">
        <title>Bacillus sp. HD4P25, an endophyte from a halophyte.</title>
        <authorList>
            <person name="Sun J.-Q."/>
        </authorList>
    </citation>
    <scope>NUCLEOTIDE SEQUENCE [LARGE SCALE GENOMIC DNA]</scope>
    <source>
        <strain evidence="2 3">YIM 93174</strain>
    </source>
</reference>
<dbReference type="SUPFAM" id="SSF52540">
    <property type="entry name" value="P-loop containing nucleoside triphosphate hydrolases"/>
    <property type="match status" value="1"/>
</dbReference>
<dbReference type="EMBL" id="JADCLJ010000002">
    <property type="protein sequence ID" value="MBE4906534.1"/>
    <property type="molecule type" value="Genomic_DNA"/>
</dbReference>
<dbReference type="InterPro" id="IPR006083">
    <property type="entry name" value="PRK/URK"/>
</dbReference>
<dbReference type="RefSeq" id="WP_193534052.1">
    <property type="nucleotide sequence ID" value="NZ_JADCLJ010000002.1"/>
</dbReference>
<gene>
    <name evidence="2" type="ORF">IMZ08_00500</name>
</gene>
<evidence type="ECO:0000313" key="3">
    <source>
        <dbReference type="Proteomes" id="UP001516662"/>
    </source>
</evidence>
<protein>
    <submittedName>
        <fullName evidence="2">Phosphoribulokinase</fullName>
    </submittedName>
</protein>
<dbReference type="Proteomes" id="UP001516662">
    <property type="component" value="Unassembled WGS sequence"/>
</dbReference>
<evidence type="ECO:0000313" key="2">
    <source>
        <dbReference type="EMBL" id="MBE4906534.1"/>
    </source>
</evidence>
<accession>A0ABR9QDG1</accession>
<evidence type="ECO:0000259" key="1">
    <source>
        <dbReference type="Pfam" id="PF00485"/>
    </source>
</evidence>
<comment type="caution">
    <text evidence="2">The sequence shown here is derived from an EMBL/GenBank/DDBJ whole genome shotgun (WGS) entry which is preliminary data.</text>
</comment>
<dbReference type="PANTHER" id="PTHR10285">
    <property type="entry name" value="URIDINE KINASE"/>
    <property type="match status" value="1"/>
</dbReference>
<dbReference type="PRINTS" id="PR00988">
    <property type="entry name" value="URIDINKINASE"/>
</dbReference>
<organism evidence="2 3">
    <name type="scientific">Litchfieldia luteola</name>
    <dbReference type="NCBI Taxonomy" id="682179"/>
    <lineage>
        <taxon>Bacteria</taxon>
        <taxon>Bacillati</taxon>
        <taxon>Bacillota</taxon>
        <taxon>Bacilli</taxon>
        <taxon>Bacillales</taxon>
        <taxon>Bacillaceae</taxon>
        <taxon>Litchfieldia</taxon>
    </lineage>
</organism>
<dbReference type="InterPro" id="IPR027417">
    <property type="entry name" value="P-loop_NTPase"/>
</dbReference>
<sequence length="216" mass="25351">MEKVIHEIAKRLKSESKRMIIGISGHGAAGKTTFTNQLIELLGRDEVNALNTDPYIIGGHLRQYTTISYEYNHEQHQDKMTACHPAAHNSYALERDVHMMREGLDFYTMGTHYSESKLFSTQNRINIVEGMTVAFTNPELYDLKIYFYTDGETEFSRRSVRDITERGMDINYLKKSHEERRIQYEVFMHPYHKNFDIVIKNTNAEYSVEKNSFYQI</sequence>